<evidence type="ECO:0000256" key="8">
    <source>
        <dbReference type="SAM" id="MobiDB-lite"/>
    </source>
</evidence>
<keyword evidence="4" id="KW-0862">Zinc</keyword>
<feature type="compositionally biased region" description="Basic residues" evidence="8">
    <location>
        <begin position="2421"/>
        <end position="2432"/>
    </location>
</feature>
<feature type="compositionally biased region" description="Polar residues" evidence="8">
    <location>
        <begin position="48"/>
        <end position="59"/>
    </location>
</feature>
<evidence type="ECO:0000256" key="2">
    <source>
        <dbReference type="ARBA" id="ARBA00022723"/>
    </source>
</evidence>
<dbReference type="PANTHER" id="PTHR46174">
    <property type="entry name" value="CXXC-TYPE ZINC FINGER PROTEIN 1"/>
    <property type="match status" value="1"/>
</dbReference>
<dbReference type="GO" id="GO:0048188">
    <property type="term" value="C:Set1C/COMPASS complex"/>
    <property type="evidence" value="ECO:0007669"/>
    <property type="project" value="InterPro"/>
</dbReference>
<feature type="domain" description="PHD-type" evidence="9">
    <location>
        <begin position="1349"/>
        <end position="1398"/>
    </location>
</feature>
<evidence type="ECO:0000313" key="11">
    <source>
        <dbReference type="Proteomes" id="UP001165065"/>
    </source>
</evidence>
<dbReference type="InterPro" id="IPR013083">
    <property type="entry name" value="Znf_RING/FYVE/PHD"/>
</dbReference>
<evidence type="ECO:0000256" key="4">
    <source>
        <dbReference type="ARBA" id="ARBA00022833"/>
    </source>
</evidence>
<evidence type="ECO:0000256" key="1">
    <source>
        <dbReference type="ARBA" id="ARBA00004123"/>
    </source>
</evidence>
<feature type="compositionally biased region" description="Basic residues" evidence="8">
    <location>
        <begin position="23"/>
        <end position="32"/>
    </location>
</feature>
<feature type="compositionally biased region" description="Basic and acidic residues" evidence="8">
    <location>
        <begin position="2392"/>
        <end position="2407"/>
    </location>
</feature>
<evidence type="ECO:0000256" key="6">
    <source>
        <dbReference type="PROSITE-ProRule" id="PRU00146"/>
    </source>
</evidence>
<dbReference type="Pfam" id="PF00628">
    <property type="entry name" value="PHD"/>
    <property type="match status" value="2"/>
</dbReference>
<protein>
    <recommendedName>
        <fullName evidence="9">PHD-type domain-containing protein</fullName>
    </recommendedName>
</protein>
<comment type="caution">
    <text evidence="10">The sequence shown here is derived from an EMBL/GenBank/DDBJ whole genome shotgun (WGS) entry which is preliminary data.</text>
</comment>
<evidence type="ECO:0000256" key="3">
    <source>
        <dbReference type="ARBA" id="ARBA00022771"/>
    </source>
</evidence>
<feature type="region of interest" description="Disordered" evidence="8">
    <location>
        <begin position="251"/>
        <end position="350"/>
    </location>
</feature>
<sequence>MSRVGDAYQAVGITSLAEFNKTPKPKTSKSRHSTSQILANLNPKYRRSSQPAPFTSSGVAQSTSKNLLWSPYLQSDLEIQRQGRKSRKGKKEQQEQSRSINVQDYLLFVRNLFERSEFRPSFNHADADNKGFTWRVPVNYSADAVTTTTSISAKDHIPVPGGDSRTVVPLESDEAALAYLRRHNGSPSSALFSIICDFGVSVSQNARRWQAAWEKKYHARATTERESWRGLYERRENDIFGPKNFDAAAGMGGRGGMDYPDVGVSRDVVKSKEEMEKEQEEESRMAEEEESKKRREEEDERERKRLIEDEERKDEEEEIEEEMSPTPSDGRSRKRRKKRQSGANADLRALLSDAGKMNIDNLTGRGRGKDKNEIRSRWRSIMLDADAMLEEIETDDGTLAGRPTFVDLLEIFQDAREMPSPEQGPGEEFVDNLNKTLCALLLYVQQTRAYLAKVHDSLSQFGAACTLPPLRRLLERGDKLALQVEETGYLADVIDKATKWEEKLEEMWKKEEGPNMEEVREVLLKGEGFKVKLKSKVKLEEKVKTALECTHKVARWGIGTPSSSLSPPSSCPKTSLVSAQALLKEGTKTGLNFEALKELRKEVERGEEWNDKAVKAKNDSTTPLREVEELVGEGNNLRIDFSSQVSSLASDVEECNVWIGKLKSIVPVDDIKATAAKAAAAAKKEAEAAAAVDLGEVQKVGSHAASGSLPQQAPPEEGGQGADEDVQGMDVEGEDTEIKVEPPTEEELYVVNLMSSIRSMYTTGGPSAVSSLDSLLLAGSSLPCAVKEHTSLQGELYARKWQGWARDMLQSNPEQGRLLTALDELEKVRENLPLNEQLREQWEVKEEKKVIELSKKAESWLESWLIKNWDVLVKSGVEMTTEKEDTRRVAESVPPGAQEPDLTPREFDSISLKLLRSVIKETSQRASKVDLDEATSIKAIVKKIDLWIRRTKVVFPNCDVKADDPNNVVAEKEEEGEKMDEEVIPRTSRSGNGWQVGQDEDERDEKARKEEEERNEAEAPPKPDFDEMVNLIAEGETLPIDYTTNLKTFRLMKGKVVEWQAAALVKLRAITQKCVSAEANMLFEEAAKTEEVQETLQGIIDSAENLEVQTKEERIANIFLRIFDFCNSIKLEHLDPDSAKCLNKRHSSLADSIDEAEDILSDIKEESDQVIIDLVNEGWVEKVQTLLNKIKSFSDRKAEYETYDKEVQQFFRSNNRTMEMLKIVAAAGECFPKDVPCVVKIQKEAEAIQHWMSRLGQVVAEDGSWTEKISYDEAKRLISIGDRMSPNGEQHKMLKQHMKAARVWAQKIRKSGLSKGDTNGLDMEEVRADMEGFCIDMVEEREMVNNATAGYCLCRKPYAGFMIGCDSCEEWYHGPCLGLTESQGEKLVNFVCIRCNVAKTFKEGAACGLDICNKWLSRRELVKQRNLQHAKLQKKWRKDQRELFKKIIESDEAIMKYEYLAFGKKPRPIEPWGDIKLDATVSRIDGTPHLIKVRVMGGRIDKPAPGQEVMFEGRAQQDGAEEGKGETQDVQTVVPEGLKEGDTFNFSWKGSTILVTVPADLAEDRTMKIRVASSNGAVSSTATKTSAGPMATANEAEKVVKVEEGRGETGVSKLVVGALEGAIKIVEQKANEGAVSERVEVNPAAIVEAAAAVDPLVVPVDKSGVESAVSSTASSTPADASVTAPTMAPLVETTAKALAEPPAAPVTAPSITPLVETSAKGLETSAEALAEPAAAPVTAPTITPSVETSAKALAELVAAPVTAPSITPSVETSAKALAELVAAPVTAPTITPSVETSVKAAEPPVELPVETAVESSAKKAEPKFSRTLPPPSAPKAPSLSSASEASGADSQGAKKKKRKYVKKKGITNNENANLGLLGNLGALSEQERARKAEQHKKMVGEKVEQEKINEIKSAKHKMIKSQNIVQASRKKIVGHELEETTLKEEMVIENENGETLSNYFSKVKGKVFKPLTPEDANDAIPLKDGSMSKNMEAMIALAAKNGISEYLDVVTVESKFREISWCFLANDMLLRRPSHKMLKILCEKAEGIEFSNEKAIKAIKDVLHRADAASEKLKKALASDPKSTAKFDLPLIQSVCKHAIHIPCTIPVVAKGQACIDDEGNRYCICGGPADGRHMLCCELCEKWFHGNCMSVNEAVAEEIDKWVCSGCCELSDIEYPDWNKVKRRGGVNINRESNKIYELCKEEEDNNLQAMEEEKGREREVVEEVLDDLLEEVEAGGEREAKSLKTIGNLDNNESGLERRETRMARSSSEAGALDETDTKESKDDDDGGMVGQGSATLFAPKLTWPPFGFSSIAECTPKKVKTDDFDVGSFGLDFHGIGGFGNPGRKKPGPKPGSKRTIKSDPGRKKPGPKPGSKKSPKMVGGKRAKDKKRKSEEGKSEEGTHGDEEANDGEGGLGGGGRRVKKPKKFFDA</sequence>
<feature type="compositionally biased region" description="Basic residues" evidence="8">
    <location>
        <begin position="2367"/>
        <end position="2391"/>
    </location>
</feature>
<dbReference type="InterPro" id="IPR013637">
    <property type="entry name" value="Lys_sp_deMease-like_dom"/>
</dbReference>
<dbReference type="Gene3D" id="3.30.40.10">
    <property type="entry name" value="Zinc/RING finger domain, C3HC4 (zinc finger)"/>
    <property type="match status" value="2"/>
</dbReference>
<feature type="region of interest" description="Disordered" evidence="8">
    <location>
        <begin position="883"/>
        <end position="904"/>
    </location>
</feature>
<dbReference type="InterPro" id="IPR019787">
    <property type="entry name" value="Znf_PHD-finger"/>
</dbReference>
<keyword evidence="3 6" id="KW-0863">Zinc-finger</keyword>
<evidence type="ECO:0000256" key="7">
    <source>
        <dbReference type="SAM" id="Coils"/>
    </source>
</evidence>
<dbReference type="Proteomes" id="UP001165065">
    <property type="component" value="Unassembled WGS sequence"/>
</dbReference>
<dbReference type="SMART" id="SM00249">
    <property type="entry name" value="PHD"/>
    <property type="match status" value="2"/>
</dbReference>
<dbReference type="InterPro" id="IPR019786">
    <property type="entry name" value="Zinc_finger_PHD-type_CS"/>
</dbReference>
<keyword evidence="11" id="KW-1185">Reference proteome</keyword>
<feature type="compositionally biased region" description="Acidic residues" evidence="8">
    <location>
        <begin position="308"/>
        <end position="323"/>
    </location>
</feature>
<dbReference type="InterPro" id="IPR001965">
    <property type="entry name" value="Znf_PHD"/>
</dbReference>
<evidence type="ECO:0000256" key="5">
    <source>
        <dbReference type="ARBA" id="ARBA00023242"/>
    </source>
</evidence>
<reference evidence="11" key="1">
    <citation type="journal article" date="2023" name="Commun. Biol.">
        <title>Genome analysis of Parmales, the sister group of diatoms, reveals the evolutionary specialization of diatoms from phago-mixotrophs to photoautotrophs.</title>
        <authorList>
            <person name="Ban H."/>
            <person name="Sato S."/>
            <person name="Yoshikawa S."/>
            <person name="Yamada K."/>
            <person name="Nakamura Y."/>
            <person name="Ichinomiya M."/>
            <person name="Sato N."/>
            <person name="Blanc-Mathieu R."/>
            <person name="Endo H."/>
            <person name="Kuwata A."/>
            <person name="Ogata H."/>
        </authorList>
    </citation>
    <scope>NUCLEOTIDE SEQUENCE [LARGE SCALE GENOMIC DNA]</scope>
</reference>
<dbReference type="InterPro" id="IPR011011">
    <property type="entry name" value="Znf_FYVE_PHD"/>
</dbReference>
<dbReference type="PANTHER" id="PTHR46174:SF1">
    <property type="entry name" value="CXXC-TYPE ZINC FINGER PROTEIN 1"/>
    <property type="match status" value="1"/>
</dbReference>
<feature type="region of interest" description="Disordered" evidence="8">
    <location>
        <begin position="2241"/>
        <end position="2296"/>
    </location>
</feature>
<feature type="compositionally biased region" description="Basic and acidic residues" evidence="8">
    <location>
        <begin position="1004"/>
        <end position="1024"/>
    </location>
</feature>
<name>A0A9W7L5S5_9STRA</name>
<dbReference type="EMBL" id="BRYA01000748">
    <property type="protein sequence ID" value="GMI31595.1"/>
    <property type="molecule type" value="Genomic_DNA"/>
</dbReference>
<dbReference type="Pfam" id="PF08429">
    <property type="entry name" value="PLU-1"/>
    <property type="match status" value="1"/>
</dbReference>
<accession>A0A9W7L5S5</accession>
<dbReference type="GO" id="GO:0008270">
    <property type="term" value="F:zinc ion binding"/>
    <property type="evidence" value="ECO:0007669"/>
    <property type="project" value="UniProtKB-KW"/>
</dbReference>
<feature type="region of interest" description="Disordered" evidence="8">
    <location>
        <begin position="701"/>
        <end position="727"/>
    </location>
</feature>
<dbReference type="OrthoDB" id="198567at2759"/>
<organism evidence="10 11">
    <name type="scientific">Triparma columacea</name>
    <dbReference type="NCBI Taxonomy" id="722753"/>
    <lineage>
        <taxon>Eukaryota</taxon>
        <taxon>Sar</taxon>
        <taxon>Stramenopiles</taxon>
        <taxon>Ochrophyta</taxon>
        <taxon>Bolidophyceae</taxon>
        <taxon>Parmales</taxon>
        <taxon>Triparmaceae</taxon>
        <taxon>Triparma</taxon>
    </lineage>
</organism>
<proteinExistence type="predicted"/>
<feature type="compositionally biased region" description="Basic residues" evidence="8">
    <location>
        <begin position="1853"/>
        <end position="1865"/>
    </location>
</feature>
<dbReference type="PROSITE" id="PS01359">
    <property type="entry name" value="ZF_PHD_1"/>
    <property type="match status" value="2"/>
</dbReference>
<keyword evidence="2" id="KW-0479">Metal-binding</keyword>
<feature type="domain" description="PHD-type" evidence="9">
    <location>
        <begin position="2121"/>
        <end position="2171"/>
    </location>
</feature>
<keyword evidence="7" id="KW-0175">Coiled coil</keyword>
<evidence type="ECO:0000259" key="9">
    <source>
        <dbReference type="PROSITE" id="PS50016"/>
    </source>
</evidence>
<feature type="compositionally biased region" description="Basic and acidic residues" evidence="8">
    <location>
        <begin position="282"/>
        <end position="307"/>
    </location>
</feature>
<feature type="region of interest" description="Disordered" evidence="8">
    <location>
        <begin position="966"/>
        <end position="1024"/>
    </location>
</feature>
<evidence type="ECO:0000313" key="10">
    <source>
        <dbReference type="EMBL" id="GMI31595.1"/>
    </source>
</evidence>
<feature type="region of interest" description="Disordered" evidence="8">
    <location>
        <begin position="2337"/>
        <end position="2432"/>
    </location>
</feature>
<feature type="region of interest" description="Disordered" evidence="8">
    <location>
        <begin position="19"/>
        <end position="59"/>
    </location>
</feature>
<feature type="compositionally biased region" description="Basic residues" evidence="8">
    <location>
        <begin position="2346"/>
        <end position="2359"/>
    </location>
</feature>
<feature type="compositionally biased region" description="Low complexity" evidence="8">
    <location>
        <begin position="1835"/>
        <end position="1850"/>
    </location>
</feature>
<comment type="subcellular location">
    <subcellularLocation>
        <location evidence="1">Nucleus</location>
    </subcellularLocation>
</comment>
<dbReference type="InterPro" id="IPR037869">
    <property type="entry name" value="Spp1/CFP1"/>
</dbReference>
<dbReference type="PROSITE" id="PS50016">
    <property type="entry name" value="ZF_PHD_2"/>
    <property type="match status" value="2"/>
</dbReference>
<gene>
    <name evidence="10" type="ORF">TrCOL_g10728</name>
</gene>
<dbReference type="SUPFAM" id="SSF57903">
    <property type="entry name" value="FYVE/PHD zinc finger"/>
    <property type="match status" value="2"/>
</dbReference>
<feature type="region of interest" description="Disordered" evidence="8">
    <location>
        <begin position="1809"/>
        <end position="1865"/>
    </location>
</feature>
<feature type="coiled-coil region" evidence="7">
    <location>
        <begin position="2195"/>
        <end position="2229"/>
    </location>
</feature>
<feature type="compositionally biased region" description="Acidic residues" evidence="8">
    <location>
        <begin position="972"/>
        <end position="982"/>
    </location>
</feature>
<dbReference type="GO" id="GO:0045893">
    <property type="term" value="P:positive regulation of DNA-templated transcription"/>
    <property type="evidence" value="ECO:0007669"/>
    <property type="project" value="TreeGrafter"/>
</dbReference>
<keyword evidence="5" id="KW-0539">Nucleus</keyword>